<organism evidence="1 2">
    <name type="scientific">Collybiopsis luxurians FD-317 M1</name>
    <dbReference type="NCBI Taxonomy" id="944289"/>
    <lineage>
        <taxon>Eukaryota</taxon>
        <taxon>Fungi</taxon>
        <taxon>Dikarya</taxon>
        <taxon>Basidiomycota</taxon>
        <taxon>Agaricomycotina</taxon>
        <taxon>Agaricomycetes</taxon>
        <taxon>Agaricomycetidae</taxon>
        <taxon>Agaricales</taxon>
        <taxon>Marasmiineae</taxon>
        <taxon>Omphalotaceae</taxon>
        <taxon>Collybiopsis</taxon>
        <taxon>Collybiopsis luxurians</taxon>
    </lineage>
</organism>
<dbReference type="AlphaFoldDB" id="A0A0D0BYI4"/>
<evidence type="ECO:0000313" key="2">
    <source>
        <dbReference type="Proteomes" id="UP000053593"/>
    </source>
</evidence>
<reference evidence="1 2" key="1">
    <citation type="submission" date="2014-04" db="EMBL/GenBank/DDBJ databases">
        <title>Evolutionary Origins and Diversification of the Mycorrhizal Mutualists.</title>
        <authorList>
            <consortium name="DOE Joint Genome Institute"/>
            <consortium name="Mycorrhizal Genomics Consortium"/>
            <person name="Kohler A."/>
            <person name="Kuo A."/>
            <person name="Nagy L.G."/>
            <person name="Floudas D."/>
            <person name="Copeland A."/>
            <person name="Barry K.W."/>
            <person name="Cichocki N."/>
            <person name="Veneault-Fourrey C."/>
            <person name="LaButti K."/>
            <person name="Lindquist E.A."/>
            <person name="Lipzen A."/>
            <person name="Lundell T."/>
            <person name="Morin E."/>
            <person name="Murat C."/>
            <person name="Riley R."/>
            <person name="Ohm R."/>
            <person name="Sun H."/>
            <person name="Tunlid A."/>
            <person name="Henrissat B."/>
            <person name="Grigoriev I.V."/>
            <person name="Hibbett D.S."/>
            <person name="Martin F."/>
        </authorList>
    </citation>
    <scope>NUCLEOTIDE SEQUENCE [LARGE SCALE GENOMIC DNA]</scope>
    <source>
        <strain evidence="1 2">FD-317 M1</strain>
    </source>
</reference>
<dbReference type="HOGENOM" id="CLU_035255_0_0_1"/>
<gene>
    <name evidence="1" type="ORF">GYMLUDRAFT_597290</name>
</gene>
<keyword evidence="2" id="KW-1185">Reference proteome</keyword>
<dbReference type="EMBL" id="KN834773">
    <property type="protein sequence ID" value="KIK60866.1"/>
    <property type="molecule type" value="Genomic_DNA"/>
</dbReference>
<dbReference type="Proteomes" id="UP000053593">
    <property type="component" value="Unassembled WGS sequence"/>
</dbReference>
<dbReference type="OrthoDB" id="3026831at2759"/>
<name>A0A0D0BYI4_9AGAR</name>
<proteinExistence type="predicted"/>
<sequence length="266" mass="30026">MIEVDTTRPSLFPHSRNVTIHGGVFTAGDYRDRHGEVEASSHSTPKIPRYHFRSQHNLTRRDEWSFSIGEQKGEKTGQGKVIIQTFVGRRARQLWQSTIDYTQRLVNPNLLNIIGTSSEDDEARYILFDAAQQNNACRLIAAGLRQGERETTIFGTRIIYGIASGLDFLGKISPNLSLANFGIENFDVFSDDFGNTALAFTPQRSPELTSQSGEGSSLIQPPWAERNAMHFEDNKECIVVFNSLITKLFNDANHIIYSKWFLSFTC</sequence>
<evidence type="ECO:0000313" key="1">
    <source>
        <dbReference type="EMBL" id="KIK60866.1"/>
    </source>
</evidence>
<accession>A0A0D0BYI4</accession>
<protein>
    <submittedName>
        <fullName evidence="1">Uncharacterized protein</fullName>
    </submittedName>
</protein>